<proteinExistence type="predicted"/>
<name>A0A2T4JF97_FUSBL</name>
<dbReference type="AlphaFoldDB" id="A0A2T4JF97"/>
<sequence>MFAGPGPHVFGLPPGADFPARLAEGLLQRLGRQTPEALARVTIFLNTQRMRRRLRACLTASGATLLPRLRLVTELGGDPLLCGPEPAVSGLGRRLELVVLIDRMLRADPSLAPRGALFDLADSLAALMDEMRAEGVDPEAVAALDVEGHAAHWARSQRFLSLVERFFDADARPDAEARLRAATLRLIEGWQSRPPADPVIVAGSTGSRGTTALLMQAVVRLPQGALVLPGHDFDLPEQVWDSMADAMAHEDHPQFRHRRLMALLKIAPGDVSEWTAGAAPDPARNRLLSLSLRPAPVTDQWITEGGALPGLSAATARLTLLEAPTPRAEAMAIALRLRQAVEEGQSVALISPDRDLTRRVSAALDRWGVLPDDSAGQPLPHTPPGRLLRLTARAMGRRLTGPGLLALLKHPLAFAGADRGPHLLLTRDLELELRRHGPAFPDAGFLTAWAEARKEVFAPDWARVICGVLETLLTLDEAPLPVLIARHRAATEALARGADWDAAGDTPWDKAAGIEALLAVTEFQAEAPEGFVLSPLDYPALLDGVLARRAVRDAVLTDERVQILGPQEARIQGANLVILAGLNEGIWPGQPSPDPWLNRKMRAEAGLLLPERRIGLAAHDYQMAAAAPQVVLSRALRDAEAETVPSRWLNRLVNLLAGLPDGGGPTALADMRARGADLMAQAAAVERPLPSAPAVRPAPRPPVALRPARLSLTEIERLIRDPYAIYAKHLLKLHPLSPLRADADARLRGEVVHRVMETLLKAGPLPADSEAAVARLLDVADTVLAQDVPWPVARTVWRGRLARIARPFVEALAREGGTPVLLEEKHTATFAHPPFTLVGKPDRIDLLPDGSLRIVDYKTGKPPGEKEQRYFAKQLLLAAVMADMGAFPQVAGAEVREIVYQGLGADLKAERTVMTPELIAATRDELLLLLHAWAEPGRGYTSRRAVFEVKWPGDYDDLARHGEWDATDAPVPEDVP</sequence>
<dbReference type="InterPro" id="IPR011604">
    <property type="entry name" value="PDDEXK-like_dom_sf"/>
</dbReference>
<dbReference type="EMBL" id="PZKE01000001">
    <property type="protein sequence ID" value="PTE16595.1"/>
    <property type="molecule type" value="Genomic_DNA"/>
</dbReference>
<comment type="caution">
    <text evidence="2">The sequence shown here is derived from an EMBL/GenBank/DDBJ whole genome shotgun (WGS) entry which is preliminary data.</text>
</comment>
<dbReference type="RefSeq" id="WP_107671756.1">
    <property type="nucleotide sequence ID" value="NZ_PZKE01000001.1"/>
</dbReference>
<dbReference type="InterPro" id="IPR038726">
    <property type="entry name" value="PDDEXK_AddAB-type"/>
</dbReference>
<evidence type="ECO:0000259" key="1">
    <source>
        <dbReference type="Pfam" id="PF12705"/>
    </source>
</evidence>
<dbReference type="Proteomes" id="UP000241362">
    <property type="component" value="Unassembled WGS sequence"/>
</dbReference>
<accession>A0A2T4JF97</accession>
<evidence type="ECO:0000313" key="2">
    <source>
        <dbReference type="EMBL" id="PTE16595.1"/>
    </source>
</evidence>
<dbReference type="InterPro" id="IPR027417">
    <property type="entry name" value="P-loop_NTPase"/>
</dbReference>
<organism evidence="2 3">
    <name type="scientific">Fuscovulum blasticum DSM 2131</name>
    <dbReference type="NCBI Taxonomy" id="1188250"/>
    <lineage>
        <taxon>Bacteria</taxon>
        <taxon>Pseudomonadati</taxon>
        <taxon>Pseudomonadota</taxon>
        <taxon>Alphaproteobacteria</taxon>
        <taxon>Rhodobacterales</taxon>
        <taxon>Paracoccaceae</taxon>
        <taxon>Pseudogemmobacter</taxon>
    </lineage>
</organism>
<dbReference type="Pfam" id="PF12705">
    <property type="entry name" value="PDDEXK_1"/>
    <property type="match status" value="1"/>
</dbReference>
<dbReference type="NCBIfam" id="TIGR02786">
    <property type="entry name" value="addB_alphas"/>
    <property type="match status" value="1"/>
</dbReference>
<reference evidence="2 3" key="1">
    <citation type="submission" date="2018-03" db="EMBL/GenBank/DDBJ databases">
        <title>Rhodobacter blasticus.</title>
        <authorList>
            <person name="Meyer T.E."/>
            <person name="Miller S."/>
            <person name="Lodha T."/>
            <person name="Gandham S."/>
            <person name="Chintalapati S."/>
            <person name="Chintalapati V.R."/>
        </authorList>
    </citation>
    <scope>NUCLEOTIDE SEQUENCE [LARGE SCALE GENOMIC DNA]</scope>
    <source>
        <strain evidence="2 3">DSM 2131</strain>
    </source>
</reference>
<gene>
    <name evidence="2" type="primary">addB</name>
    <name evidence="2" type="ORF">C5F44_01730</name>
</gene>
<dbReference type="Gene3D" id="3.90.320.10">
    <property type="match status" value="1"/>
</dbReference>
<protein>
    <submittedName>
        <fullName evidence="2">Double-strand break repair protein AddB</fullName>
    </submittedName>
</protein>
<dbReference type="InterPro" id="IPR014153">
    <property type="entry name" value="Ds_break_AddB"/>
</dbReference>
<evidence type="ECO:0000313" key="3">
    <source>
        <dbReference type="Proteomes" id="UP000241362"/>
    </source>
</evidence>
<dbReference type="SUPFAM" id="SSF52540">
    <property type="entry name" value="P-loop containing nucleoside triphosphate hydrolases"/>
    <property type="match status" value="1"/>
</dbReference>
<keyword evidence="3" id="KW-1185">Reference proteome</keyword>
<feature type="domain" description="PD-(D/E)XK endonuclease-like" evidence="1">
    <location>
        <begin position="709"/>
        <end position="917"/>
    </location>
</feature>